<dbReference type="EMBL" id="QPJY01000008">
    <property type="protein sequence ID" value="RCX28095.1"/>
    <property type="molecule type" value="Genomic_DNA"/>
</dbReference>
<dbReference type="SUPFAM" id="SSF54106">
    <property type="entry name" value="LysM domain"/>
    <property type="match status" value="1"/>
</dbReference>
<feature type="repeat" description="TPR" evidence="1">
    <location>
        <begin position="308"/>
        <end position="341"/>
    </location>
</feature>
<proteinExistence type="predicted"/>
<gene>
    <name evidence="4" type="ORF">DFQ59_108123</name>
</gene>
<reference evidence="4 5" key="1">
    <citation type="submission" date="2018-07" db="EMBL/GenBank/DDBJ databases">
        <title>Genomic Encyclopedia of Type Strains, Phase IV (KMG-IV): sequencing the most valuable type-strain genomes for metagenomic binning, comparative biology and taxonomic classification.</title>
        <authorList>
            <person name="Goeker M."/>
        </authorList>
    </citation>
    <scope>NUCLEOTIDE SEQUENCE [LARGE SCALE GENOMIC DNA]</scope>
    <source>
        <strain evidence="4 5">DSM 26407</strain>
    </source>
</reference>
<evidence type="ECO:0000256" key="2">
    <source>
        <dbReference type="SAM" id="SignalP"/>
    </source>
</evidence>
<protein>
    <submittedName>
        <fullName evidence="4">Tetratricopeptide repeat protein</fullName>
    </submittedName>
</protein>
<evidence type="ECO:0000313" key="4">
    <source>
        <dbReference type="EMBL" id="RCX28095.1"/>
    </source>
</evidence>
<dbReference type="SUPFAM" id="SSF48452">
    <property type="entry name" value="TPR-like"/>
    <property type="match status" value="1"/>
</dbReference>
<dbReference type="PROSITE" id="PS51257">
    <property type="entry name" value="PROKAR_LIPOPROTEIN"/>
    <property type="match status" value="1"/>
</dbReference>
<feature type="repeat" description="TPR" evidence="1">
    <location>
        <begin position="260"/>
        <end position="293"/>
    </location>
</feature>
<name>A0A369C4K6_9GAMM</name>
<dbReference type="CDD" id="cd00118">
    <property type="entry name" value="LysM"/>
    <property type="match status" value="1"/>
</dbReference>
<feature type="chain" id="PRO_5017067460" evidence="2">
    <location>
        <begin position="21"/>
        <end position="355"/>
    </location>
</feature>
<dbReference type="PROSITE" id="PS50005">
    <property type="entry name" value="TPR"/>
    <property type="match status" value="2"/>
</dbReference>
<keyword evidence="5" id="KW-1185">Reference proteome</keyword>
<evidence type="ECO:0000256" key="1">
    <source>
        <dbReference type="PROSITE-ProRule" id="PRU00339"/>
    </source>
</evidence>
<dbReference type="InterPro" id="IPR011990">
    <property type="entry name" value="TPR-like_helical_dom_sf"/>
</dbReference>
<dbReference type="SMART" id="SM00257">
    <property type="entry name" value="LysM"/>
    <property type="match status" value="1"/>
</dbReference>
<dbReference type="SMART" id="SM00028">
    <property type="entry name" value="TPR"/>
    <property type="match status" value="4"/>
</dbReference>
<dbReference type="Pfam" id="PF13432">
    <property type="entry name" value="TPR_16"/>
    <property type="match status" value="2"/>
</dbReference>
<feature type="domain" description="LysM" evidence="3">
    <location>
        <begin position="105"/>
        <end position="152"/>
    </location>
</feature>
<dbReference type="Proteomes" id="UP000252707">
    <property type="component" value="Unassembled WGS sequence"/>
</dbReference>
<comment type="caution">
    <text evidence="4">The sequence shown here is derived from an EMBL/GenBank/DDBJ whole genome shotgun (WGS) entry which is preliminary data.</text>
</comment>
<dbReference type="InterPro" id="IPR036779">
    <property type="entry name" value="LysM_dom_sf"/>
</dbReference>
<dbReference type="Gene3D" id="1.25.40.10">
    <property type="entry name" value="Tetratricopeptide repeat domain"/>
    <property type="match status" value="1"/>
</dbReference>
<dbReference type="RefSeq" id="WP_114280510.1">
    <property type="nucleotide sequence ID" value="NZ_QPJY01000008.1"/>
</dbReference>
<keyword evidence="2" id="KW-0732">Signal</keyword>
<sequence>MRLRNPVIVTTFVLSLSACAVLQPAADKTAQAPAEATQATAADTSGLDASQHLDRALKQLQAGQYEAARPDLEAVLALEPGHWGAASLLAQLDADPEQDLGSEHFSYTIQPGDSLSRLARRHLGDRYKFVILARYNQLDNPGRLMAGQTLRIPGKAPAAPAAAKKAAAPAAVTAPKAAAAATPGKGCAAGIPELEQRMAQSPTASDRERLVGCYSEQADALAASGDVQGAQALLQKALVLDRTNAEVAQRYMALSGAARAGQLYQQGLAQLQDGKLDDAAATFEQVLAQQPDHAAARTQLANVNAQLADRYHRMALSLYERELMDSALTLWNKTLELKPDHKEALAYVDKVKARQ</sequence>
<dbReference type="Pfam" id="PF01476">
    <property type="entry name" value="LysM"/>
    <property type="match status" value="1"/>
</dbReference>
<dbReference type="OrthoDB" id="5947215at2"/>
<dbReference type="PROSITE" id="PS51782">
    <property type="entry name" value="LYSM"/>
    <property type="match status" value="1"/>
</dbReference>
<dbReference type="Gene3D" id="3.10.350.10">
    <property type="entry name" value="LysM domain"/>
    <property type="match status" value="1"/>
</dbReference>
<keyword evidence="1" id="KW-0802">TPR repeat</keyword>
<evidence type="ECO:0000259" key="3">
    <source>
        <dbReference type="PROSITE" id="PS51782"/>
    </source>
</evidence>
<organism evidence="4 5">
    <name type="scientific">Thioalbus denitrificans</name>
    <dbReference type="NCBI Taxonomy" id="547122"/>
    <lineage>
        <taxon>Bacteria</taxon>
        <taxon>Pseudomonadati</taxon>
        <taxon>Pseudomonadota</taxon>
        <taxon>Gammaproteobacteria</taxon>
        <taxon>Chromatiales</taxon>
        <taxon>Ectothiorhodospiraceae</taxon>
        <taxon>Thioalbus</taxon>
    </lineage>
</organism>
<dbReference type="AlphaFoldDB" id="A0A369C4K6"/>
<accession>A0A369C4K6</accession>
<dbReference type="InterPro" id="IPR019734">
    <property type="entry name" value="TPR_rpt"/>
</dbReference>
<feature type="signal peptide" evidence="2">
    <location>
        <begin position="1"/>
        <end position="20"/>
    </location>
</feature>
<evidence type="ECO:0000313" key="5">
    <source>
        <dbReference type="Proteomes" id="UP000252707"/>
    </source>
</evidence>
<dbReference type="InterPro" id="IPR018392">
    <property type="entry name" value="LysM"/>
</dbReference>